<reference evidence="2" key="1">
    <citation type="submission" date="2022-11" db="EMBL/GenBank/DDBJ databases">
        <authorList>
            <person name="Hyden B.L."/>
            <person name="Feng K."/>
            <person name="Yates T."/>
            <person name="Jawdy S."/>
            <person name="Smart L.B."/>
            <person name="Muchero W."/>
        </authorList>
    </citation>
    <scope>NUCLEOTIDE SEQUENCE</scope>
    <source>
        <tissue evidence="2">Shoot tip</tissue>
    </source>
</reference>
<organism evidence="2 3">
    <name type="scientific">Salix viminalis</name>
    <name type="common">Common osier</name>
    <name type="synonym">Basket willow</name>
    <dbReference type="NCBI Taxonomy" id="40686"/>
    <lineage>
        <taxon>Eukaryota</taxon>
        <taxon>Viridiplantae</taxon>
        <taxon>Streptophyta</taxon>
        <taxon>Embryophyta</taxon>
        <taxon>Tracheophyta</taxon>
        <taxon>Spermatophyta</taxon>
        <taxon>Magnoliopsida</taxon>
        <taxon>eudicotyledons</taxon>
        <taxon>Gunneridae</taxon>
        <taxon>Pentapetalae</taxon>
        <taxon>rosids</taxon>
        <taxon>fabids</taxon>
        <taxon>Malpighiales</taxon>
        <taxon>Salicaceae</taxon>
        <taxon>Saliceae</taxon>
        <taxon>Salix</taxon>
    </lineage>
</organism>
<dbReference type="OrthoDB" id="528635at2759"/>
<feature type="compositionally biased region" description="Basic and acidic residues" evidence="1">
    <location>
        <begin position="91"/>
        <end position="106"/>
    </location>
</feature>
<protein>
    <submittedName>
        <fullName evidence="2">Uncharacterized protein</fullName>
    </submittedName>
</protein>
<keyword evidence="3" id="KW-1185">Reference proteome</keyword>
<evidence type="ECO:0000313" key="2">
    <source>
        <dbReference type="EMBL" id="KAJ6693951.1"/>
    </source>
</evidence>
<evidence type="ECO:0000313" key="3">
    <source>
        <dbReference type="Proteomes" id="UP001151529"/>
    </source>
</evidence>
<proteinExistence type="predicted"/>
<comment type="caution">
    <text evidence="2">The sequence shown here is derived from an EMBL/GenBank/DDBJ whole genome shotgun (WGS) entry which is preliminary data.</text>
</comment>
<gene>
    <name evidence="2" type="ORF">OIU85_004715</name>
</gene>
<reference evidence="2" key="2">
    <citation type="journal article" date="2023" name="Int. J. Mol. Sci.">
        <title>De Novo Assembly and Annotation of 11 Diverse Shrub Willow (Salix) Genomes Reveals Novel Gene Organization in Sex-Linked Regions.</title>
        <authorList>
            <person name="Hyden B."/>
            <person name="Feng K."/>
            <person name="Yates T.B."/>
            <person name="Jawdy S."/>
            <person name="Cereghino C."/>
            <person name="Smart L.B."/>
            <person name="Muchero W."/>
        </authorList>
    </citation>
    <scope>NUCLEOTIDE SEQUENCE [LARGE SCALE GENOMIC DNA]</scope>
    <source>
        <tissue evidence="2">Shoot tip</tissue>
    </source>
</reference>
<feature type="compositionally biased region" description="Basic residues" evidence="1">
    <location>
        <begin position="81"/>
        <end position="90"/>
    </location>
</feature>
<evidence type="ECO:0000256" key="1">
    <source>
        <dbReference type="SAM" id="MobiDB-lite"/>
    </source>
</evidence>
<feature type="region of interest" description="Disordered" evidence="1">
    <location>
        <begin position="81"/>
        <end position="106"/>
    </location>
</feature>
<dbReference type="Proteomes" id="UP001151529">
    <property type="component" value="Chromosome 13"/>
</dbReference>
<dbReference type="EMBL" id="JAPFFL010000011">
    <property type="protein sequence ID" value="KAJ6693951.1"/>
    <property type="molecule type" value="Genomic_DNA"/>
</dbReference>
<name>A0A9Q0PTT1_SALVM</name>
<dbReference type="AlphaFoldDB" id="A0A9Q0PTT1"/>
<accession>A0A9Q0PTT1</accession>
<sequence>MKELHMALGLPVARIVNDDNTRAKNLYIISVNHVQVNGRISKLSLLSFSLLRSPMKQKAVLREAYRNKKFLPLDLHPKKTKAIRQRHKRSLSRERDVERFNGRILK</sequence>